<evidence type="ECO:0000313" key="2">
    <source>
        <dbReference type="EMBL" id="KAJ2931538.1"/>
    </source>
</evidence>
<evidence type="ECO:0000313" key="3">
    <source>
        <dbReference type="Proteomes" id="UP001140091"/>
    </source>
</evidence>
<comment type="caution">
    <text evidence="2">The sequence shown here is derived from an EMBL/GenBank/DDBJ whole genome shotgun (WGS) entry which is preliminary data.</text>
</comment>
<dbReference type="EMBL" id="JANBPK010000807">
    <property type="protein sequence ID" value="KAJ2931538.1"/>
    <property type="molecule type" value="Genomic_DNA"/>
</dbReference>
<gene>
    <name evidence="2" type="ORF">H1R20_g5542</name>
</gene>
<proteinExistence type="predicted"/>
<sequence>MTASPTHAKKAIVAASSGDILGISRLVKHILDTQDFDVTILDAILPFLQDFQRPPKKAYLEAKNPPPGRASEAGTRHRSDTLQAVERARLSASIIVALCDGCLHEPMRQEIAQKLCLQFSSLVQWVDIFQLAGFVQDSASLLSRLWKFNPAITRRMQESTTTVRIVLMLWYLKDTFTRRYVFDRTGRCPLIQLLLDFSRDAHCKDIILGLLHFQKKKGISLIASGFRVRMKEIADRHAAGTMARQFAVTHLVDMANILHTLLPCDGQRYWVKLISKQQLLLSMFTSLSTVMHLDQHDVCWSWAAKGLVYLEHFILKSGKYSGSPVSKMADAVRGDVIQPIVGCLLSLHPSHKGHGTAITILQSIGGYLLYRPVWEMARSYLPKNGVDILLPQAVEKLRRNSELAYTTWVSFQKALSMATGYHTGKTAQSLRLHGCDNLKDFRSTKKAVLITISPFHVHDNAQNVTLSSIAHTSANRRSGRRFIVKNVVDILSYVEGFCNTHYTKIQNAASNANPGTGDFPFIIALHFASIPYTLAIAPSQDYLQALPQFRLPTFRNRVEAYLDHCLGDPGNQLVELHFMHGVAPHLAIIRLQDHKNGSFTVISGVFGF</sequence>
<reference evidence="2" key="1">
    <citation type="submission" date="2022-06" db="EMBL/GenBank/DDBJ databases">
        <title>Genome Sequence of Candolleomyces eurysporus.</title>
        <authorList>
            <person name="Buettner E."/>
        </authorList>
    </citation>
    <scope>NUCLEOTIDE SEQUENCE</scope>
    <source>
        <strain evidence="2">VTCC 930004</strain>
    </source>
</reference>
<feature type="region of interest" description="Disordered" evidence="1">
    <location>
        <begin position="58"/>
        <end position="78"/>
    </location>
</feature>
<evidence type="ECO:0000256" key="1">
    <source>
        <dbReference type="SAM" id="MobiDB-lite"/>
    </source>
</evidence>
<accession>A0A9W8MJP9</accession>
<protein>
    <submittedName>
        <fullName evidence="2">Uncharacterized protein</fullName>
    </submittedName>
</protein>
<dbReference type="AlphaFoldDB" id="A0A9W8MJP9"/>
<feature type="non-terminal residue" evidence="2">
    <location>
        <position position="1"/>
    </location>
</feature>
<organism evidence="2 3">
    <name type="scientific">Candolleomyces eurysporus</name>
    <dbReference type="NCBI Taxonomy" id="2828524"/>
    <lineage>
        <taxon>Eukaryota</taxon>
        <taxon>Fungi</taxon>
        <taxon>Dikarya</taxon>
        <taxon>Basidiomycota</taxon>
        <taxon>Agaricomycotina</taxon>
        <taxon>Agaricomycetes</taxon>
        <taxon>Agaricomycetidae</taxon>
        <taxon>Agaricales</taxon>
        <taxon>Agaricineae</taxon>
        <taxon>Psathyrellaceae</taxon>
        <taxon>Candolleomyces</taxon>
    </lineage>
</organism>
<dbReference type="Proteomes" id="UP001140091">
    <property type="component" value="Unassembled WGS sequence"/>
</dbReference>
<dbReference type="OrthoDB" id="10549227at2759"/>
<keyword evidence="3" id="KW-1185">Reference proteome</keyword>
<name>A0A9W8MJP9_9AGAR</name>